<proteinExistence type="predicted"/>
<evidence type="ECO:0000313" key="2">
    <source>
        <dbReference type="EMBL" id="JAE12722.1"/>
    </source>
</evidence>
<evidence type="ECO:0000256" key="1">
    <source>
        <dbReference type="SAM" id="MobiDB-lite"/>
    </source>
</evidence>
<reference evidence="2" key="1">
    <citation type="submission" date="2014-09" db="EMBL/GenBank/DDBJ databases">
        <authorList>
            <person name="Magalhaes I.L.F."/>
            <person name="Oliveira U."/>
            <person name="Santos F.R."/>
            <person name="Vidigal T.H.D.A."/>
            <person name="Brescovit A.D."/>
            <person name="Santos A.J."/>
        </authorList>
    </citation>
    <scope>NUCLEOTIDE SEQUENCE</scope>
    <source>
        <tissue evidence="2">Shoot tissue taken approximately 20 cm above the soil surface</tissue>
    </source>
</reference>
<dbReference type="EMBL" id="GBRH01185174">
    <property type="protein sequence ID" value="JAE12722.1"/>
    <property type="molecule type" value="Transcribed_RNA"/>
</dbReference>
<dbReference type="AlphaFoldDB" id="A0A0A9FK64"/>
<sequence>MIHMLKLKSHPNQALPGKTAQRFQKC</sequence>
<reference evidence="2" key="2">
    <citation type="journal article" date="2015" name="Data Brief">
        <title>Shoot transcriptome of the giant reed, Arundo donax.</title>
        <authorList>
            <person name="Barrero R.A."/>
            <person name="Guerrero F.D."/>
            <person name="Moolhuijzen P."/>
            <person name="Goolsby J.A."/>
            <person name="Tidwell J."/>
            <person name="Bellgard S.E."/>
            <person name="Bellgard M.I."/>
        </authorList>
    </citation>
    <scope>NUCLEOTIDE SEQUENCE</scope>
    <source>
        <tissue evidence="2">Shoot tissue taken approximately 20 cm above the soil surface</tissue>
    </source>
</reference>
<accession>A0A0A9FK64</accession>
<name>A0A0A9FK64_ARUDO</name>
<feature type="region of interest" description="Disordered" evidence="1">
    <location>
        <begin position="1"/>
        <end position="26"/>
    </location>
</feature>
<protein>
    <submittedName>
        <fullName evidence="2">Uncharacterized protein</fullName>
    </submittedName>
</protein>
<organism evidence="2">
    <name type="scientific">Arundo donax</name>
    <name type="common">Giant reed</name>
    <name type="synonym">Donax arundinaceus</name>
    <dbReference type="NCBI Taxonomy" id="35708"/>
    <lineage>
        <taxon>Eukaryota</taxon>
        <taxon>Viridiplantae</taxon>
        <taxon>Streptophyta</taxon>
        <taxon>Embryophyta</taxon>
        <taxon>Tracheophyta</taxon>
        <taxon>Spermatophyta</taxon>
        <taxon>Magnoliopsida</taxon>
        <taxon>Liliopsida</taxon>
        <taxon>Poales</taxon>
        <taxon>Poaceae</taxon>
        <taxon>PACMAD clade</taxon>
        <taxon>Arundinoideae</taxon>
        <taxon>Arundineae</taxon>
        <taxon>Arundo</taxon>
    </lineage>
</organism>